<keyword evidence="6 11" id="KW-0028">Amino-acid biosynthesis</keyword>
<proteinExistence type="inferred from homology"/>
<evidence type="ECO:0000313" key="14">
    <source>
        <dbReference type="Proteomes" id="UP000317171"/>
    </source>
</evidence>
<comment type="catalytic activity">
    <reaction evidence="10 11">
        <text>5-[(5-phospho-1-deoxy-D-ribulos-1-ylimino)methylamino]-1-(5-phospho-beta-D-ribosyl)imidazole-4-carboxamide + L-glutamine = D-erythro-1-(imidazol-4-yl)glycerol 3-phosphate + 5-amino-1-(5-phospho-beta-D-ribosyl)imidazole-4-carboxamide + L-glutamate + H(+)</text>
        <dbReference type="Rhea" id="RHEA:24793"/>
        <dbReference type="ChEBI" id="CHEBI:15378"/>
        <dbReference type="ChEBI" id="CHEBI:29985"/>
        <dbReference type="ChEBI" id="CHEBI:58278"/>
        <dbReference type="ChEBI" id="CHEBI:58359"/>
        <dbReference type="ChEBI" id="CHEBI:58475"/>
        <dbReference type="ChEBI" id="CHEBI:58525"/>
        <dbReference type="EC" id="4.3.2.10"/>
    </reaction>
</comment>
<keyword evidence="8 11" id="KW-0456">Lyase</keyword>
<dbReference type="GO" id="GO:0016829">
    <property type="term" value="F:lyase activity"/>
    <property type="evidence" value="ECO:0007669"/>
    <property type="project" value="UniProtKB-KW"/>
</dbReference>
<evidence type="ECO:0000256" key="4">
    <source>
        <dbReference type="ARBA" id="ARBA00011152"/>
    </source>
</evidence>
<dbReference type="KEGG" id="gaz:Pan241w_02400"/>
<evidence type="ECO:0000256" key="1">
    <source>
        <dbReference type="ARBA" id="ARBA00004496"/>
    </source>
</evidence>
<dbReference type="InterPro" id="IPR004651">
    <property type="entry name" value="HisF"/>
</dbReference>
<dbReference type="PANTHER" id="PTHR21235:SF2">
    <property type="entry name" value="IMIDAZOLE GLYCEROL PHOSPHATE SYNTHASE HISHF"/>
    <property type="match status" value="1"/>
</dbReference>
<keyword evidence="7 11" id="KW-0368">Histidine biosynthesis</keyword>
<keyword evidence="14" id="KW-1185">Reference proteome</keyword>
<dbReference type="InterPro" id="IPR013785">
    <property type="entry name" value="Aldolase_TIM"/>
</dbReference>
<dbReference type="GO" id="GO:0000105">
    <property type="term" value="P:L-histidine biosynthetic process"/>
    <property type="evidence" value="ECO:0007669"/>
    <property type="project" value="UniProtKB-UniRule"/>
</dbReference>
<protein>
    <recommendedName>
        <fullName evidence="11">Imidazole glycerol phosphate synthase subunit HisF</fullName>
        <ecNumber evidence="11">4.3.2.10</ecNumber>
    </recommendedName>
    <alternativeName>
        <fullName evidence="11">IGP synthase cyclase subunit</fullName>
    </alternativeName>
    <alternativeName>
        <fullName evidence="11">IGP synthase subunit HisF</fullName>
    </alternativeName>
    <alternativeName>
        <fullName evidence="11">ImGP synthase subunit HisF</fullName>
        <shortName evidence="11">IGPS subunit HisF</shortName>
    </alternativeName>
</protein>
<dbReference type="UniPathway" id="UPA00031">
    <property type="reaction ID" value="UER00010"/>
</dbReference>
<dbReference type="Gene3D" id="3.20.20.70">
    <property type="entry name" value="Aldolase class I"/>
    <property type="match status" value="1"/>
</dbReference>
<comment type="pathway">
    <text evidence="2 11">Amino-acid biosynthesis; L-histidine biosynthesis; L-histidine from 5-phospho-alpha-D-ribose 1-diphosphate: step 5/9.</text>
</comment>
<evidence type="ECO:0000256" key="8">
    <source>
        <dbReference type="ARBA" id="ARBA00023239"/>
    </source>
</evidence>
<dbReference type="HAMAP" id="MF_01013">
    <property type="entry name" value="HisF"/>
    <property type="match status" value="1"/>
</dbReference>
<dbReference type="FunFam" id="3.20.20.70:FF:000006">
    <property type="entry name" value="Imidazole glycerol phosphate synthase subunit HisF"/>
    <property type="match status" value="1"/>
</dbReference>
<evidence type="ECO:0000256" key="7">
    <source>
        <dbReference type="ARBA" id="ARBA00023102"/>
    </source>
</evidence>
<evidence type="ECO:0000313" key="13">
    <source>
        <dbReference type="EMBL" id="QDT40184.1"/>
    </source>
</evidence>
<dbReference type="CDD" id="cd04731">
    <property type="entry name" value="HisF"/>
    <property type="match status" value="1"/>
</dbReference>
<comment type="similarity">
    <text evidence="3 11 12">Belongs to the HisA/HisF family.</text>
</comment>
<dbReference type="InterPro" id="IPR050064">
    <property type="entry name" value="IGPS_HisA/HisF"/>
</dbReference>
<reference evidence="13 14" key="1">
    <citation type="submission" date="2019-02" db="EMBL/GenBank/DDBJ databases">
        <title>Deep-cultivation of Planctomycetes and their phenomic and genomic characterization uncovers novel biology.</title>
        <authorList>
            <person name="Wiegand S."/>
            <person name="Jogler M."/>
            <person name="Boedeker C."/>
            <person name="Pinto D."/>
            <person name="Vollmers J."/>
            <person name="Rivas-Marin E."/>
            <person name="Kohn T."/>
            <person name="Peeters S.H."/>
            <person name="Heuer A."/>
            <person name="Rast P."/>
            <person name="Oberbeckmann S."/>
            <person name="Bunk B."/>
            <person name="Jeske O."/>
            <person name="Meyerdierks A."/>
            <person name="Storesund J.E."/>
            <person name="Kallscheuer N."/>
            <person name="Luecker S."/>
            <person name="Lage O.M."/>
            <person name="Pohl T."/>
            <person name="Merkel B.J."/>
            <person name="Hornburger P."/>
            <person name="Mueller R.-W."/>
            <person name="Bruemmer F."/>
            <person name="Labrenz M."/>
            <person name="Spormann A.M."/>
            <person name="Op den Camp H."/>
            <person name="Overmann J."/>
            <person name="Amann R."/>
            <person name="Jetten M.S.M."/>
            <person name="Mascher T."/>
            <person name="Medema M.H."/>
            <person name="Devos D.P."/>
            <person name="Kaster A.-K."/>
            <person name="Ovreas L."/>
            <person name="Rohde M."/>
            <person name="Galperin M.Y."/>
            <person name="Jogler C."/>
        </authorList>
    </citation>
    <scope>NUCLEOTIDE SEQUENCE [LARGE SCALE GENOMIC DNA]</scope>
    <source>
        <strain evidence="13 14">Pan241w</strain>
    </source>
</reference>
<evidence type="ECO:0000256" key="9">
    <source>
        <dbReference type="ARBA" id="ARBA00025475"/>
    </source>
</evidence>
<dbReference type="AlphaFoldDB" id="A0A517R8F9"/>
<comment type="function">
    <text evidence="9 11">IGPS catalyzes the conversion of PRFAR and glutamine to IGP, AICAR and glutamate. The HisF subunit catalyzes the cyclization activity that produces IGP and AICAR from PRFAR using the ammonia provided by the HisH subunit.</text>
</comment>
<dbReference type="NCBIfam" id="TIGR00735">
    <property type="entry name" value="hisF"/>
    <property type="match status" value="1"/>
</dbReference>
<dbReference type="EC" id="4.3.2.10" evidence="11"/>
<dbReference type="OrthoDB" id="9781903at2"/>
<comment type="subunit">
    <text evidence="4 11">Heterodimer of HisH and HisF.</text>
</comment>
<evidence type="ECO:0000256" key="6">
    <source>
        <dbReference type="ARBA" id="ARBA00022605"/>
    </source>
</evidence>
<dbReference type="Pfam" id="PF00977">
    <property type="entry name" value="His_biosynth"/>
    <property type="match status" value="1"/>
</dbReference>
<dbReference type="GO" id="GO:0005737">
    <property type="term" value="C:cytoplasm"/>
    <property type="evidence" value="ECO:0007669"/>
    <property type="project" value="UniProtKB-SubCell"/>
</dbReference>
<name>A0A517R8F9_9PLAN</name>
<feature type="active site" evidence="11">
    <location>
        <position position="11"/>
    </location>
</feature>
<evidence type="ECO:0000256" key="2">
    <source>
        <dbReference type="ARBA" id="ARBA00005091"/>
    </source>
</evidence>
<dbReference type="InterPro" id="IPR006062">
    <property type="entry name" value="His_biosynth"/>
</dbReference>
<evidence type="ECO:0000256" key="3">
    <source>
        <dbReference type="ARBA" id="ARBA00009667"/>
    </source>
</evidence>
<dbReference type="Proteomes" id="UP000317171">
    <property type="component" value="Chromosome"/>
</dbReference>
<dbReference type="RefSeq" id="WP_145209703.1">
    <property type="nucleotide sequence ID" value="NZ_CP036269.1"/>
</dbReference>
<keyword evidence="5 11" id="KW-0963">Cytoplasm</keyword>
<dbReference type="SUPFAM" id="SSF51366">
    <property type="entry name" value="Ribulose-phoshate binding barrel"/>
    <property type="match status" value="1"/>
</dbReference>
<organism evidence="13 14">
    <name type="scientific">Gimesia alba</name>
    <dbReference type="NCBI Taxonomy" id="2527973"/>
    <lineage>
        <taxon>Bacteria</taxon>
        <taxon>Pseudomonadati</taxon>
        <taxon>Planctomycetota</taxon>
        <taxon>Planctomycetia</taxon>
        <taxon>Planctomycetales</taxon>
        <taxon>Planctomycetaceae</taxon>
        <taxon>Gimesia</taxon>
    </lineage>
</organism>
<dbReference type="PANTHER" id="PTHR21235">
    <property type="entry name" value="IMIDAZOLE GLYCEROL PHOSPHATE SYNTHASE SUBUNIT HISF/H IGP SYNTHASE SUBUNIT HISF/H"/>
    <property type="match status" value="1"/>
</dbReference>
<dbReference type="InterPro" id="IPR011060">
    <property type="entry name" value="RibuloseP-bd_barrel"/>
</dbReference>
<evidence type="ECO:0000256" key="12">
    <source>
        <dbReference type="RuleBase" id="RU003657"/>
    </source>
</evidence>
<gene>
    <name evidence="11 13" type="primary">hisF</name>
    <name evidence="13" type="ORF">Pan241w_02400</name>
</gene>
<dbReference type="EMBL" id="CP036269">
    <property type="protein sequence ID" value="QDT40184.1"/>
    <property type="molecule type" value="Genomic_DNA"/>
</dbReference>
<evidence type="ECO:0000256" key="11">
    <source>
        <dbReference type="HAMAP-Rule" id="MF_01013"/>
    </source>
</evidence>
<comment type="subcellular location">
    <subcellularLocation>
        <location evidence="1 11">Cytoplasm</location>
    </subcellularLocation>
</comment>
<dbReference type="GO" id="GO:0000107">
    <property type="term" value="F:imidazoleglycerol-phosphate synthase activity"/>
    <property type="evidence" value="ECO:0007669"/>
    <property type="project" value="UniProtKB-UniRule"/>
</dbReference>
<evidence type="ECO:0000256" key="5">
    <source>
        <dbReference type="ARBA" id="ARBA00022490"/>
    </source>
</evidence>
<evidence type="ECO:0000256" key="10">
    <source>
        <dbReference type="ARBA" id="ARBA00047838"/>
    </source>
</evidence>
<accession>A0A517R8F9</accession>
<sequence length="265" mass="28554">MLAKRIIPCLDVHAGRVVKGVNFVNLQDAGDPVEVAARYEEQGADELVFLDITASHEEREIILDIVRRTSEVIFMPLTVGGGIRTLEDIRALLNAGCDKVSINSSAVKDPELIREAALRFGSQCIVVNIDPKRVQKDGTEFWEVHVNGGRVPTGLQAIEWAQKVEDLGAGEIVLTSMDADGTKDGYDLPMTKAVAEAVTIPVVASGGAGCPEHLYQVLTEGKASAALAASIFHYGTHPVDETKHYLAERGIPIRFKSTVSLTPGQ</sequence>
<feature type="active site" evidence="11">
    <location>
        <position position="130"/>
    </location>
</feature>